<protein>
    <submittedName>
        <fullName evidence="4">Uncharacterized protein</fullName>
    </submittedName>
</protein>
<evidence type="ECO:0000313" key="5">
    <source>
        <dbReference type="Proteomes" id="UP001627154"/>
    </source>
</evidence>
<dbReference type="PANTHER" id="PTHR24193:SF121">
    <property type="entry name" value="ADA2A-CONTAINING COMPLEX COMPONENT 3, ISOFORM D"/>
    <property type="match status" value="1"/>
</dbReference>
<dbReference type="InterPro" id="IPR036770">
    <property type="entry name" value="Ankyrin_rpt-contain_sf"/>
</dbReference>
<proteinExistence type="predicted"/>
<dbReference type="AlphaFoldDB" id="A0ABD2WWY0"/>
<evidence type="ECO:0000256" key="2">
    <source>
        <dbReference type="ARBA" id="ARBA00023043"/>
    </source>
</evidence>
<evidence type="ECO:0000313" key="4">
    <source>
        <dbReference type="EMBL" id="KAL3397083.1"/>
    </source>
</evidence>
<dbReference type="PANTHER" id="PTHR24193">
    <property type="entry name" value="ANKYRIN REPEAT PROTEIN"/>
    <property type="match status" value="1"/>
</dbReference>
<evidence type="ECO:0000256" key="1">
    <source>
        <dbReference type="ARBA" id="ARBA00022737"/>
    </source>
</evidence>
<organism evidence="4 5">
    <name type="scientific">Trichogramma kaykai</name>
    <dbReference type="NCBI Taxonomy" id="54128"/>
    <lineage>
        <taxon>Eukaryota</taxon>
        <taxon>Metazoa</taxon>
        <taxon>Ecdysozoa</taxon>
        <taxon>Arthropoda</taxon>
        <taxon>Hexapoda</taxon>
        <taxon>Insecta</taxon>
        <taxon>Pterygota</taxon>
        <taxon>Neoptera</taxon>
        <taxon>Endopterygota</taxon>
        <taxon>Hymenoptera</taxon>
        <taxon>Apocrita</taxon>
        <taxon>Proctotrupomorpha</taxon>
        <taxon>Chalcidoidea</taxon>
        <taxon>Trichogrammatidae</taxon>
        <taxon>Trichogramma</taxon>
    </lineage>
</organism>
<evidence type="ECO:0000256" key="3">
    <source>
        <dbReference type="PROSITE-ProRule" id="PRU00023"/>
    </source>
</evidence>
<keyword evidence="5" id="KW-1185">Reference proteome</keyword>
<dbReference type="InterPro" id="IPR002110">
    <property type="entry name" value="Ankyrin_rpt"/>
</dbReference>
<dbReference type="InterPro" id="IPR050663">
    <property type="entry name" value="Ankyrin-SOCS_Box"/>
</dbReference>
<dbReference type="Pfam" id="PF12796">
    <property type="entry name" value="Ank_2"/>
    <property type="match status" value="1"/>
</dbReference>
<dbReference type="EMBL" id="JBJJXI010000067">
    <property type="protein sequence ID" value="KAL3397083.1"/>
    <property type="molecule type" value="Genomic_DNA"/>
</dbReference>
<sequence length="97" mass="10992">MAEDHDLKLVELLLRNGVGLNLADEDGHTPLHYVSETGVDSPKMLFKVNDELNQLVQVDAQDKWGRKPLQWSVANLKPDMVDVLLDRGADLHIYNIF</sequence>
<reference evidence="4 5" key="1">
    <citation type="journal article" date="2024" name="bioRxiv">
        <title>A reference genome for Trichogramma kaykai: A tiny desert-dwelling parasitoid wasp with competing sex-ratio distorters.</title>
        <authorList>
            <person name="Culotta J."/>
            <person name="Lindsey A.R."/>
        </authorList>
    </citation>
    <scope>NUCLEOTIDE SEQUENCE [LARGE SCALE GENOMIC DNA]</scope>
    <source>
        <strain evidence="4 5">KSX58</strain>
    </source>
</reference>
<name>A0ABD2WWY0_9HYME</name>
<accession>A0ABD2WWY0</accession>
<feature type="repeat" description="ANK" evidence="3">
    <location>
        <begin position="64"/>
        <end position="96"/>
    </location>
</feature>
<comment type="caution">
    <text evidence="4">The sequence shown here is derived from an EMBL/GenBank/DDBJ whole genome shotgun (WGS) entry which is preliminary data.</text>
</comment>
<keyword evidence="2 3" id="KW-0040">ANK repeat</keyword>
<dbReference type="PROSITE" id="PS50088">
    <property type="entry name" value="ANK_REPEAT"/>
    <property type="match status" value="1"/>
</dbReference>
<dbReference type="Gene3D" id="1.25.40.20">
    <property type="entry name" value="Ankyrin repeat-containing domain"/>
    <property type="match status" value="1"/>
</dbReference>
<gene>
    <name evidence="4" type="ORF">TKK_009114</name>
</gene>
<dbReference type="Proteomes" id="UP001627154">
    <property type="component" value="Unassembled WGS sequence"/>
</dbReference>
<keyword evidence="1" id="KW-0677">Repeat</keyword>
<dbReference type="SUPFAM" id="SSF48403">
    <property type="entry name" value="Ankyrin repeat"/>
    <property type="match status" value="1"/>
</dbReference>